<dbReference type="SUPFAM" id="SSF160996">
    <property type="entry name" value="HI0933 insert domain-like"/>
    <property type="match status" value="1"/>
</dbReference>
<keyword evidence="3" id="KW-0274">FAD</keyword>
<sequence length="402" mass="43791">MKSSVYDAIIIGAGASGLLCAREIALRGRKTLLLEKEQTVGRKILVTGNGRCNLTNTRVSPGFYQADKTLIAKTLEQFSYEKCHAYFEDLGIILTEEALGRIFPLTGKATAVTDALKIAVQEAGAEIITGAEVVRVKKGKTFSVSTAQTTYQAKRVVLACGSCAYPQVSGTQSGYNLAKNLGHTILSPRPVLSAVCLKETALARLSGIRQQVRLQVWKGDSSVCETEGELLFTNYGISGPAAINASGEISRLLTKGPAKLTVNLFPQTDFNAFFQDRLNRFGHRKPKDFFAGMLHESISNLLIDFLGIRKNIPMKEQFPNTLKRIFETLTAWPVTAVSLRPWQEAMVAAGGVNLREINYNTFESLKCPGLFVTGELLDVDAQSGGFNLHFAWASGFIAAQNL</sequence>
<evidence type="ECO:0000313" key="6">
    <source>
        <dbReference type="EMBL" id="MBE6421773.1"/>
    </source>
</evidence>
<dbReference type="Gene3D" id="3.50.50.60">
    <property type="entry name" value="FAD/NAD(P)-binding domain"/>
    <property type="match status" value="1"/>
</dbReference>
<evidence type="ECO:0000256" key="1">
    <source>
        <dbReference type="ARBA" id="ARBA00001974"/>
    </source>
</evidence>
<evidence type="ECO:0000313" key="7">
    <source>
        <dbReference type="Proteomes" id="UP000725649"/>
    </source>
</evidence>
<reference evidence="6" key="1">
    <citation type="submission" date="2019-04" db="EMBL/GenBank/DDBJ databases">
        <title>Evolution of Biomass-Degrading Anaerobic Consortia Revealed by Metagenomics.</title>
        <authorList>
            <person name="Peng X."/>
        </authorList>
    </citation>
    <scope>NUCLEOTIDE SEQUENCE</scope>
    <source>
        <strain evidence="6">SIG66</strain>
    </source>
</reference>
<dbReference type="PANTHER" id="PTHR42887:SF2">
    <property type="entry name" value="OS12G0638800 PROTEIN"/>
    <property type="match status" value="1"/>
</dbReference>
<dbReference type="Proteomes" id="UP000725649">
    <property type="component" value="Unassembled WGS sequence"/>
</dbReference>
<dbReference type="InterPro" id="IPR057661">
    <property type="entry name" value="RsdA/BaiN/AoA(So)_Rossmann"/>
</dbReference>
<dbReference type="InterPro" id="IPR023166">
    <property type="entry name" value="BaiN-like_dom_sf"/>
</dbReference>
<dbReference type="EMBL" id="SUVG01000008">
    <property type="protein sequence ID" value="MBE6421773.1"/>
    <property type="molecule type" value="Genomic_DNA"/>
</dbReference>
<dbReference type="Pfam" id="PF22780">
    <property type="entry name" value="HI0933_like_1st"/>
    <property type="match status" value="1"/>
</dbReference>
<evidence type="ECO:0000256" key="2">
    <source>
        <dbReference type="ARBA" id="ARBA00022630"/>
    </source>
</evidence>
<comment type="cofactor">
    <cofactor evidence="1">
        <name>FAD</name>
        <dbReference type="ChEBI" id="CHEBI:57692"/>
    </cofactor>
</comment>
<feature type="domain" description="RsdA/BaiN/AoA(So)-like Rossmann fold-like" evidence="4">
    <location>
        <begin position="7"/>
        <end position="400"/>
    </location>
</feature>
<protein>
    <submittedName>
        <fullName evidence="6">Aminoacetone oxidase family FAD-binding enzyme</fullName>
    </submittedName>
</protein>
<gene>
    <name evidence="6" type="ORF">E7027_06605</name>
</gene>
<evidence type="ECO:0000259" key="5">
    <source>
        <dbReference type="Pfam" id="PF22780"/>
    </source>
</evidence>
<comment type="caution">
    <text evidence="6">The sequence shown here is derived from an EMBL/GenBank/DDBJ whole genome shotgun (WGS) entry which is preliminary data.</text>
</comment>
<name>A0A928DQL1_9BACT</name>
<evidence type="ECO:0000256" key="3">
    <source>
        <dbReference type="ARBA" id="ARBA00022827"/>
    </source>
</evidence>
<keyword evidence="2" id="KW-0285">Flavoprotein</keyword>
<dbReference type="AlphaFoldDB" id="A0A928DQL1"/>
<feature type="domain" description="RsdA/BaiN/AoA(So)-like insert" evidence="5">
    <location>
        <begin position="189"/>
        <end position="347"/>
    </location>
</feature>
<dbReference type="Gene3D" id="1.10.8.260">
    <property type="entry name" value="HI0933 insert domain-like"/>
    <property type="match status" value="1"/>
</dbReference>
<dbReference type="Gene3D" id="2.40.30.10">
    <property type="entry name" value="Translation factors"/>
    <property type="match status" value="1"/>
</dbReference>
<evidence type="ECO:0000259" key="4">
    <source>
        <dbReference type="Pfam" id="PF03486"/>
    </source>
</evidence>
<accession>A0A928DQL1</accession>
<dbReference type="Pfam" id="PF03486">
    <property type="entry name" value="HI0933_like"/>
    <property type="match status" value="1"/>
</dbReference>
<proteinExistence type="predicted"/>
<dbReference type="InterPro" id="IPR036188">
    <property type="entry name" value="FAD/NAD-bd_sf"/>
</dbReference>
<organism evidence="6 7">
    <name type="scientific">Candidatus Avelusimicrobium gallicola</name>
    <dbReference type="NCBI Taxonomy" id="2562704"/>
    <lineage>
        <taxon>Bacteria</taxon>
        <taxon>Pseudomonadati</taxon>
        <taxon>Elusimicrobiota</taxon>
        <taxon>Elusimicrobia</taxon>
        <taxon>Elusimicrobiales</taxon>
        <taxon>Elusimicrobiaceae</taxon>
        <taxon>Candidatus Avelusimicrobium</taxon>
    </lineage>
</organism>
<dbReference type="PANTHER" id="PTHR42887">
    <property type="entry name" value="OS12G0638800 PROTEIN"/>
    <property type="match status" value="1"/>
</dbReference>
<dbReference type="InterPro" id="IPR004792">
    <property type="entry name" value="BaiN-like"/>
</dbReference>
<dbReference type="InterPro" id="IPR055178">
    <property type="entry name" value="RsdA/BaiN/AoA(So)-like_dom"/>
</dbReference>
<dbReference type="NCBIfam" id="TIGR00275">
    <property type="entry name" value="aminoacetone oxidase family FAD-binding enzyme"/>
    <property type="match status" value="1"/>
</dbReference>
<dbReference type="SUPFAM" id="SSF51905">
    <property type="entry name" value="FAD/NAD(P)-binding domain"/>
    <property type="match status" value="1"/>
</dbReference>